<reference evidence="2" key="1">
    <citation type="submission" date="2023-10" db="EMBL/GenBank/DDBJ databases">
        <authorList>
            <person name="Chen Y."/>
            <person name="Shah S."/>
            <person name="Dougan E. K."/>
            <person name="Thang M."/>
            <person name="Chan C."/>
        </authorList>
    </citation>
    <scope>NUCLEOTIDE SEQUENCE [LARGE SCALE GENOMIC DNA]</scope>
</reference>
<sequence>MSGSRAPEGVDITSVATGVDKFWGITAVGTKIVAAPRNSDKLLVYDTEPKAVEGVDITSVATGVFKFWGVTAVVTKILAAPWNSGKLLVYDLGPKAVEGVEKAWGTDLLQLQLTRRNVGPLERELATAASGESRASGNGVSAARSLGPSAQIQALTQVVEELGAPPGTLGTASAFRGWLASKGVAKETKFSARKILFGRPAEATQGIGGLTGVQNKEVFKRVTQADDSGDRRDSDSRVRGGQSELEVHRRWPMATGRC</sequence>
<proteinExistence type="predicted"/>
<dbReference type="EMBL" id="CAUYUJ010018808">
    <property type="protein sequence ID" value="CAK0886478.1"/>
    <property type="molecule type" value="Genomic_DNA"/>
</dbReference>
<accession>A0ABN9WN46</accession>
<keyword evidence="3" id="KW-1185">Reference proteome</keyword>
<organism evidence="2 3">
    <name type="scientific">Prorocentrum cordatum</name>
    <dbReference type="NCBI Taxonomy" id="2364126"/>
    <lineage>
        <taxon>Eukaryota</taxon>
        <taxon>Sar</taxon>
        <taxon>Alveolata</taxon>
        <taxon>Dinophyceae</taxon>
        <taxon>Prorocentrales</taxon>
        <taxon>Prorocentraceae</taxon>
        <taxon>Prorocentrum</taxon>
    </lineage>
</organism>
<comment type="caution">
    <text evidence="2">The sequence shown here is derived from an EMBL/GenBank/DDBJ whole genome shotgun (WGS) entry which is preliminary data.</text>
</comment>
<feature type="compositionally biased region" description="Basic and acidic residues" evidence="1">
    <location>
        <begin position="221"/>
        <end position="238"/>
    </location>
</feature>
<dbReference type="Proteomes" id="UP001189429">
    <property type="component" value="Unassembled WGS sequence"/>
</dbReference>
<evidence type="ECO:0000313" key="3">
    <source>
        <dbReference type="Proteomes" id="UP001189429"/>
    </source>
</evidence>
<protein>
    <submittedName>
        <fullName evidence="2">Uncharacterized protein</fullName>
    </submittedName>
</protein>
<evidence type="ECO:0000256" key="1">
    <source>
        <dbReference type="SAM" id="MobiDB-lite"/>
    </source>
</evidence>
<gene>
    <name evidence="2" type="ORF">PCOR1329_LOCUS67810</name>
</gene>
<evidence type="ECO:0000313" key="2">
    <source>
        <dbReference type="EMBL" id="CAK0886478.1"/>
    </source>
</evidence>
<name>A0ABN9WN46_9DINO</name>
<feature type="region of interest" description="Disordered" evidence="1">
    <location>
        <begin position="221"/>
        <end position="258"/>
    </location>
</feature>